<feature type="domain" description="Phosphatidic acid phosphatase type 2/haloperoxidase" evidence="2">
    <location>
        <begin position="59"/>
        <end position="174"/>
    </location>
</feature>
<sequence length="186" mass="21927">MFDKLRKWDHDTFIYLNSVGIEEFDAFWSIVTNITTWIPLYLLIIWLFFFRLPRHQAINRILALIMLVVFVTLITLLVKEWVARIRPNNIGQFSPFIRVLKSPTDYSFFSGHASSSFAVATLTYLFLKGVYKWVWILFLWAIIFSLSRIFVGVHYPIDIIAGVLVGIASGWFFYFLFVYYGKLHFS</sequence>
<dbReference type="Proteomes" id="UP000718451">
    <property type="component" value="Unassembled WGS sequence"/>
</dbReference>
<dbReference type="Gene3D" id="1.20.144.10">
    <property type="entry name" value="Phosphatidic acid phosphatase type 2/haloperoxidase"/>
    <property type="match status" value="1"/>
</dbReference>
<evidence type="ECO:0000256" key="1">
    <source>
        <dbReference type="SAM" id="Phobius"/>
    </source>
</evidence>
<keyword evidence="1" id="KW-0812">Transmembrane</keyword>
<organism evidence="3 4">
    <name type="scientific">Croceivirga thetidis</name>
    <dbReference type="NCBI Taxonomy" id="2721623"/>
    <lineage>
        <taxon>Bacteria</taxon>
        <taxon>Pseudomonadati</taxon>
        <taxon>Bacteroidota</taxon>
        <taxon>Flavobacteriia</taxon>
        <taxon>Flavobacteriales</taxon>
        <taxon>Flavobacteriaceae</taxon>
        <taxon>Croceivirga</taxon>
    </lineage>
</organism>
<dbReference type="SMART" id="SM00014">
    <property type="entry name" value="acidPPc"/>
    <property type="match status" value="1"/>
</dbReference>
<feature type="transmembrane region" description="Helical" evidence="1">
    <location>
        <begin position="61"/>
        <end position="78"/>
    </location>
</feature>
<dbReference type="PANTHER" id="PTHR14969">
    <property type="entry name" value="SPHINGOSINE-1-PHOSPHATE PHOSPHOHYDROLASE"/>
    <property type="match status" value="1"/>
</dbReference>
<evidence type="ECO:0000259" key="2">
    <source>
        <dbReference type="SMART" id="SM00014"/>
    </source>
</evidence>
<feature type="transmembrane region" description="Helical" evidence="1">
    <location>
        <begin position="134"/>
        <end position="153"/>
    </location>
</feature>
<proteinExistence type="predicted"/>
<feature type="transmembrane region" description="Helical" evidence="1">
    <location>
        <begin position="159"/>
        <end position="180"/>
    </location>
</feature>
<name>A0ABX1GL47_9FLAO</name>
<keyword evidence="1" id="KW-1133">Transmembrane helix</keyword>
<feature type="transmembrane region" description="Helical" evidence="1">
    <location>
        <begin position="106"/>
        <end position="127"/>
    </location>
</feature>
<dbReference type="EMBL" id="JAAWWL010000001">
    <property type="protein sequence ID" value="NKI30319.1"/>
    <property type="molecule type" value="Genomic_DNA"/>
</dbReference>
<feature type="transmembrane region" description="Helical" evidence="1">
    <location>
        <begin position="26"/>
        <end position="49"/>
    </location>
</feature>
<dbReference type="Pfam" id="PF01569">
    <property type="entry name" value="PAP2"/>
    <property type="match status" value="1"/>
</dbReference>
<dbReference type="InterPro" id="IPR000326">
    <property type="entry name" value="PAP2/HPO"/>
</dbReference>
<reference evidence="3 4" key="1">
    <citation type="submission" date="2020-04" db="EMBL/GenBank/DDBJ databases">
        <authorList>
            <person name="Yoon J."/>
        </authorList>
    </citation>
    <scope>NUCLEOTIDE SEQUENCE [LARGE SCALE GENOMIC DNA]</scope>
    <source>
        <strain evidence="3 4">DJ-13</strain>
    </source>
</reference>
<keyword evidence="1" id="KW-0472">Membrane</keyword>
<keyword evidence="4" id="KW-1185">Reference proteome</keyword>
<dbReference type="PANTHER" id="PTHR14969:SF13">
    <property type="entry name" value="AT30094P"/>
    <property type="match status" value="1"/>
</dbReference>
<accession>A0ABX1GL47</accession>
<comment type="caution">
    <text evidence="3">The sequence shown here is derived from an EMBL/GenBank/DDBJ whole genome shotgun (WGS) entry which is preliminary data.</text>
</comment>
<protein>
    <submittedName>
        <fullName evidence="3">Phosphatase PAP2 family protein</fullName>
    </submittedName>
</protein>
<dbReference type="SUPFAM" id="SSF48317">
    <property type="entry name" value="Acid phosphatase/Vanadium-dependent haloperoxidase"/>
    <property type="match status" value="1"/>
</dbReference>
<evidence type="ECO:0000313" key="3">
    <source>
        <dbReference type="EMBL" id="NKI30319.1"/>
    </source>
</evidence>
<gene>
    <name evidence="3" type="ORF">HCU67_00065</name>
</gene>
<evidence type="ECO:0000313" key="4">
    <source>
        <dbReference type="Proteomes" id="UP000718451"/>
    </source>
</evidence>
<dbReference type="RefSeq" id="WP_168550576.1">
    <property type="nucleotide sequence ID" value="NZ_JAAWWL010000001.1"/>
</dbReference>
<dbReference type="InterPro" id="IPR036938">
    <property type="entry name" value="PAP2/HPO_sf"/>
</dbReference>